<proteinExistence type="predicted"/>
<sequence>MTVFDKKILQPTKPISYSILNTLESCVPLNPTRSDTIPSTFPTLQYITDTPLVLPTPRIPFVDRQHSFSIPIIVDLRTVDIEAERLRDFVHENKNESMCHMNFNDENEQPKTHVQETVEIIPIPLSCERTFYSYVDDHTEKRLRTYMKLNQGVYIKLNDYGQLTMNDQTMKLFHGLQYDHRFKFDFYSTTLYIFPKQRKERFISEIKYYPEHITLRYKTTLEILAKQQFQQRQTQIYYRI</sequence>
<organism evidence="1 3">
    <name type="scientific">Didymodactylos carnosus</name>
    <dbReference type="NCBI Taxonomy" id="1234261"/>
    <lineage>
        <taxon>Eukaryota</taxon>
        <taxon>Metazoa</taxon>
        <taxon>Spiralia</taxon>
        <taxon>Gnathifera</taxon>
        <taxon>Rotifera</taxon>
        <taxon>Eurotatoria</taxon>
        <taxon>Bdelloidea</taxon>
        <taxon>Philodinida</taxon>
        <taxon>Philodinidae</taxon>
        <taxon>Didymodactylos</taxon>
    </lineage>
</organism>
<evidence type="ECO:0000313" key="2">
    <source>
        <dbReference type="EMBL" id="CAF3850309.1"/>
    </source>
</evidence>
<comment type="caution">
    <text evidence="1">The sequence shown here is derived from an EMBL/GenBank/DDBJ whole genome shotgun (WGS) entry which is preliminary data.</text>
</comment>
<evidence type="ECO:0000313" key="1">
    <source>
        <dbReference type="EMBL" id="CAF1084641.1"/>
    </source>
</evidence>
<dbReference type="OrthoDB" id="9973383at2759"/>
<reference evidence="1" key="1">
    <citation type="submission" date="2021-02" db="EMBL/GenBank/DDBJ databases">
        <authorList>
            <person name="Nowell W R."/>
        </authorList>
    </citation>
    <scope>NUCLEOTIDE SEQUENCE</scope>
</reference>
<evidence type="ECO:0000313" key="3">
    <source>
        <dbReference type="Proteomes" id="UP000663829"/>
    </source>
</evidence>
<dbReference type="EMBL" id="CAJOBC010005064">
    <property type="protein sequence ID" value="CAF3850309.1"/>
    <property type="molecule type" value="Genomic_DNA"/>
</dbReference>
<dbReference type="Proteomes" id="UP000681722">
    <property type="component" value="Unassembled WGS sequence"/>
</dbReference>
<keyword evidence="3" id="KW-1185">Reference proteome</keyword>
<gene>
    <name evidence="1" type="ORF">GPM918_LOCUS17944</name>
    <name evidence="2" type="ORF">SRO942_LOCUS17942</name>
</gene>
<name>A0A814N2L9_9BILA</name>
<protein>
    <submittedName>
        <fullName evidence="1">Uncharacterized protein</fullName>
    </submittedName>
</protein>
<dbReference type="EMBL" id="CAJNOQ010005063">
    <property type="protein sequence ID" value="CAF1084641.1"/>
    <property type="molecule type" value="Genomic_DNA"/>
</dbReference>
<accession>A0A814N2L9</accession>
<dbReference type="AlphaFoldDB" id="A0A814N2L9"/>
<dbReference type="Proteomes" id="UP000663829">
    <property type="component" value="Unassembled WGS sequence"/>
</dbReference>